<evidence type="ECO:0000256" key="1">
    <source>
        <dbReference type="SAM" id="Coils"/>
    </source>
</evidence>
<feature type="compositionally biased region" description="Acidic residues" evidence="2">
    <location>
        <begin position="26"/>
        <end position="36"/>
    </location>
</feature>
<evidence type="ECO:0000313" key="3">
    <source>
        <dbReference type="EMBL" id="KAJ1160736.1"/>
    </source>
</evidence>
<reference evidence="3" key="1">
    <citation type="journal article" date="2022" name="bioRxiv">
        <title>Sequencing and chromosome-scale assembly of the giantPleurodeles waltlgenome.</title>
        <authorList>
            <person name="Brown T."/>
            <person name="Elewa A."/>
            <person name="Iarovenko S."/>
            <person name="Subramanian E."/>
            <person name="Araus A.J."/>
            <person name="Petzold A."/>
            <person name="Susuki M."/>
            <person name="Suzuki K.-i.T."/>
            <person name="Hayashi T."/>
            <person name="Toyoda A."/>
            <person name="Oliveira C."/>
            <person name="Osipova E."/>
            <person name="Leigh N.D."/>
            <person name="Simon A."/>
            <person name="Yun M.H."/>
        </authorList>
    </citation>
    <scope>NUCLEOTIDE SEQUENCE</scope>
    <source>
        <strain evidence="3">20211129_DDA</strain>
        <tissue evidence="3">Liver</tissue>
    </source>
</reference>
<dbReference type="InterPro" id="IPR021109">
    <property type="entry name" value="Peptidase_aspartic_dom_sf"/>
</dbReference>
<dbReference type="PANTHER" id="PTHR46888:SF1">
    <property type="entry name" value="RIBONUCLEASE H"/>
    <property type="match status" value="1"/>
</dbReference>
<dbReference type="SUPFAM" id="SSF50630">
    <property type="entry name" value="Acid proteases"/>
    <property type="match status" value="1"/>
</dbReference>
<feature type="region of interest" description="Disordered" evidence="2">
    <location>
        <begin position="24"/>
        <end position="44"/>
    </location>
</feature>
<keyword evidence="4" id="KW-1185">Reference proteome</keyword>
<dbReference type="EMBL" id="JANPWB010000008">
    <property type="protein sequence ID" value="KAJ1160736.1"/>
    <property type="molecule type" value="Genomic_DNA"/>
</dbReference>
<dbReference type="AlphaFoldDB" id="A0AAV7SA94"/>
<gene>
    <name evidence="3" type="ORF">NDU88_001229</name>
</gene>
<organism evidence="3 4">
    <name type="scientific">Pleurodeles waltl</name>
    <name type="common">Iberian ribbed newt</name>
    <dbReference type="NCBI Taxonomy" id="8319"/>
    <lineage>
        <taxon>Eukaryota</taxon>
        <taxon>Metazoa</taxon>
        <taxon>Chordata</taxon>
        <taxon>Craniata</taxon>
        <taxon>Vertebrata</taxon>
        <taxon>Euteleostomi</taxon>
        <taxon>Amphibia</taxon>
        <taxon>Batrachia</taxon>
        <taxon>Caudata</taxon>
        <taxon>Salamandroidea</taxon>
        <taxon>Salamandridae</taxon>
        <taxon>Pleurodelinae</taxon>
        <taxon>Pleurodeles</taxon>
    </lineage>
</organism>
<evidence type="ECO:0000313" key="4">
    <source>
        <dbReference type="Proteomes" id="UP001066276"/>
    </source>
</evidence>
<keyword evidence="1" id="KW-0175">Coiled coil</keyword>
<sequence>MRVPTQGASKKEDFQVALRAWAEAHLEEDDEEEEPENGPSEDLLLSVDDVTTAIVPPSRPGSTVSVQSLTAEERREEWEFQLQMAKLKIEAQQENRRAEREAKQAEAERVAKQAEAERAAKQVEAERALAENKLLLAHELSLKELEIKTRQSESSNNGGSILTGPAGEKKVRIPKNVVPSFVVGDDIDKWLAAYEVALRAHEVPEGQWVVAMWGYVPPLGRDTLLTLDQPDQNTYPLQKATLLAKFGLTPEGYHQRFRDSTKQTTQTWVDFFDFSSKALNGWVWGNKVNNYKGLYNLILREHMLNTTFTELRQHLVDSKLTDPRKLAEEADLWASTRVSKKISGSDPEKGGSGSPRQSEGEVRDDPDESQSKGGGKGSHAPYEKQGGGSGGQWPKASHSQPRCFECSQLGHRKGDSVCPKNSPSIGTSTGVAHVALGECSPQGQVVDHACISFSWEVDSEGKMVILEGGSRHFHQVGLNGVPVTAPRDTGASLTMIVERLVSPEQYTGQVCRVTPAIGENFFRPMARVSLEWGGEVTQRRVIVSPQLPIDCILGNEFPLVSGELRGLTPKGALTVQMSGSTTPQRRFPCNVWQASIGVAFALNQLLPPGIQPTPAA</sequence>
<evidence type="ECO:0000256" key="2">
    <source>
        <dbReference type="SAM" id="MobiDB-lite"/>
    </source>
</evidence>
<feature type="coiled-coil region" evidence="1">
    <location>
        <begin position="75"/>
        <end position="133"/>
    </location>
</feature>
<dbReference type="PANTHER" id="PTHR46888">
    <property type="entry name" value="ZINC KNUCKLE DOMAINCONTAINING PROTEIN-RELATED"/>
    <property type="match status" value="1"/>
</dbReference>
<proteinExistence type="predicted"/>
<protein>
    <submittedName>
        <fullName evidence="3">Uncharacterized protein</fullName>
    </submittedName>
</protein>
<dbReference type="SUPFAM" id="SSF47353">
    <property type="entry name" value="Retrovirus capsid dimerization domain-like"/>
    <property type="match status" value="1"/>
</dbReference>
<dbReference type="Proteomes" id="UP001066276">
    <property type="component" value="Chromosome 4_2"/>
</dbReference>
<accession>A0AAV7SA94</accession>
<feature type="region of interest" description="Disordered" evidence="2">
    <location>
        <begin position="337"/>
        <end position="399"/>
    </location>
</feature>
<name>A0AAV7SA94_PLEWA</name>
<comment type="caution">
    <text evidence="3">The sequence shown here is derived from an EMBL/GenBank/DDBJ whole genome shotgun (WGS) entry which is preliminary data.</text>
</comment>